<dbReference type="GO" id="GO:0042025">
    <property type="term" value="C:host cell nucleus"/>
    <property type="evidence" value="ECO:0007669"/>
    <property type="project" value="UniProtKB-SubCell"/>
</dbReference>
<feature type="compositionally biased region" description="Basic and acidic residues" evidence="6">
    <location>
        <begin position="225"/>
        <end position="251"/>
    </location>
</feature>
<comment type="subcellular location">
    <subcellularLocation>
        <location evidence="1">Host nucleus</location>
    </subcellularLocation>
</comment>
<evidence type="ECO:0000259" key="7">
    <source>
        <dbReference type="PROSITE" id="PS51206"/>
    </source>
</evidence>
<dbReference type="GO" id="GO:0005524">
    <property type="term" value="F:ATP binding"/>
    <property type="evidence" value="ECO:0007669"/>
    <property type="project" value="UniProtKB-KW"/>
</dbReference>
<keyword evidence="3" id="KW-0235">DNA replication</keyword>
<proteinExistence type="predicted"/>
<keyword evidence="5" id="KW-0067">ATP-binding</keyword>
<organism evidence="8">
    <name type="scientific">Grus japonensis ambidensovirus</name>
    <dbReference type="NCBI Taxonomy" id="2794567"/>
    <lineage>
        <taxon>Viruses</taxon>
        <taxon>Monodnaviria</taxon>
        <taxon>Shotokuvirae</taxon>
        <taxon>Cossaviricota</taxon>
        <taxon>Quintoviricetes</taxon>
        <taxon>Piccovirales</taxon>
        <taxon>Parvoviridae</taxon>
        <taxon>Densovirinae</taxon>
        <taxon>Ambidensovirus</taxon>
    </lineage>
</organism>
<name>A0A8A4XCV5_9VIRU</name>
<dbReference type="GO" id="GO:0019079">
    <property type="term" value="P:viral genome replication"/>
    <property type="evidence" value="ECO:0007669"/>
    <property type="project" value="InterPro"/>
</dbReference>
<evidence type="ECO:0000313" key="8">
    <source>
        <dbReference type="EMBL" id="QTE03977.1"/>
    </source>
</evidence>
<keyword evidence="4" id="KW-0547">Nucleotide-binding</keyword>
<dbReference type="InterPro" id="IPR014015">
    <property type="entry name" value="Helicase_SF3_DNA-vir"/>
</dbReference>
<evidence type="ECO:0000256" key="2">
    <source>
        <dbReference type="ARBA" id="ARBA00022562"/>
    </source>
</evidence>
<sequence length="558" mass="65672">MESSSGMAMARTGRSEDSEQSGDMGDNSLRCEHFDGGAEYDDTPRLRYIRRKFPEEYKELEVLRNEVVGRYVRRIKDEIINSTRKYLSNVFIYRDAEQRSRMLSRLNQHAAGYPGKLLLWTDEGDHLHTVHDCPMSNGQCRCYFAKSEDFRGIVRSPMRKLKFISELDEIDWTNILVYFLLSKRESNSQIWIGGRLQRLPSSHENLRWRDLCSKSREILDREAEGIRHNYEEEQRHREDDQQSIRSDHGETTEEGSSTGIRRKRGISAETVPAKKSKFERISAQVHTLLNNFFVLPSNHIRELLVYDKEITNLFDPSNEKAYQASCDVFQRKFVNLKLHDLKEIYDNATPVFYANNVDPFVYYHNMDDSFNYCNDLLKFQYEDNEDEIRKFLFNVRDWFDLKGWEGNNKINALCVIGPPNSGKNYFWDMWASLAYNVGHIGRVNNKTNQFALQECFGRRFIIGNEVSMEAGAKEDFKKLCEGTAFNIRVKYQGDKIFTRAPVLLISNFELDICYDPHFRNVRLHTIRWNTCNMLKDSNKKPYPLCIFRLFEHYNVTIN</sequence>
<dbReference type="GO" id="GO:0006260">
    <property type="term" value="P:DNA replication"/>
    <property type="evidence" value="ECO:0007669"/>
    <property type="project" value="UniProtKB-KW"/>
</dbReference>
<feature type="region of interest" description="Disordered" evidence="6">
    <location>
        <begin position="225"/>
        <end position="266"/>
    </location>
</feature>
<evidence type="ECO:0000256" key="6">
    <source>
        <dbReference type="SAM" id="MobiDB-lite"/>
    </source>
</evidence>
<evidence type="ECO:0000256" key="1">
    <source>
        <dbReference type="ARBA" id="ARBA00004147"/>
    </source>
</evidence>
<dbReference type="Gene3D" id="3.40.50.300">
    <property type="entry name" value="P-loop containing nucleotide triphosphate hydrolases"/>
    <property type="match status" value="1"/>
</dbReference>
<dbReference type="InterPro" id="IPR027417">
    <property type="entry name" value="P-loop_NTPase"/>
</dbReference>
<accession>A0A8A4XCV5</accession>
<evidence type="ECO:0000256" key="5">
    <source>
        <dbReference type="ARBA" id="ARBA00022840"/>
    </source>
</evidence>
<dbReference type="Pfam" id="PF01057">
    <property type="entry name" value="Parvo_NS1"/>
    <property type="match status" value="1"/>
</dbReference>
<evidence type="ECO:0000256" key="4">
    <source>
        <dbReference type="ARBA" id="ARBA00022741"/>
    </source>
</evidence>
<reference evidence="8" key="1">
    <citation type="submission" date="2020-09" db="EMBL/GenBank/DDBJ databases">
        <title>Parvovirus dark matter in the feces of wild birds.</title>
        <authorList>
            <person name="Dai Z."/>
            <person name="Yang S."/>
            <person name="Zhang W."/>
        </authorList>
    </citation>
    <scope>NUCLEOTIDE SEQUENCE</scope>
    <source>
        <strain evidence="8">Cra71par034</strain>
    </source>
</reference>
<keyword evidence="2" id="KW-1048">Host nucleus</keyword>
<dbReference type="PROSITE" id="PS51206">
    <property type="entry name" value="SF3_HELICASE_1"/>
    <property type="match status" value="1"/>
</dbReference>
<dbReference type="SUPFAM" id="SSF52540">
    <property type="entry name" value="P-loop containing nucleoside triphosphate hydrolases"/>
    <property type="match status" value="1"/>
</dbReference>
<feature type="region of interest" description="Disordered" evidence="6">
    <location>
        <begin position="1"/>
        <end position="36"/>
    </location>
</feature>
<feature type="domain" description="SF3 helicase" evidence="7">
    <location>
        <begin position="387"/>
        <end position="542"/>
    </location>
</feature>
<protein>
    <submittedName>
        <fullName evidence="8">Nonstructural protein 1</fullName>
    </submittedName>
</protein>
<evidence type="ECO:0000256" key="3">
    <source>
        <dbReference type="ARBA" id="ARBA00022705"/>
    </source>
</evidence>
<dbReference type="EMBL" id="MW046535">
    <property type="protein sequence ID" value="QTE03977.1"/>
    <property type="molecule type" value="Genomic_DNA"/>
</dbReference>
<dbReference type="InterPro" id="IPR001257">
    <property type="entry name" value="Parvovirus_NS1_helicase"/>
</dbReference>